<evidence type="ECO:0000256" key="5">
    <source>
        <dbReference type="ARBA" id="ARBA00022840"/>
    </source>
</evidence>
<dbReference type="EMBL" id="FOYT01000001">
    <property type="protein sequence ID" value="SFR44906.1"/>
    <property type="molecule type" value="Genomic_DNA"/>
</dbReference>
<dbReference type="Pfam" id="PF00512">
    <property type="entry name" value="HisKA"/>
    <property type="match status" value="1"/>
</dbReference>
<dbReference type="SUPFAM" id="SSF55785">
    <property type="entry name" value="PYP-like sensor domain (PAS domain)"/>
    <property type="match status" value="2"/>
</dbReference>
<keyword evidence="2" id="KW-0808">Transferase</keyword>
<protein>
    <submittedName>
        <fullName evidence="12">PAS domain S-box-containing protein</fullName>
    </submittedName>
</protein>
<dbReference type="CDD" id="cd00082">
    <property type="entry name" value="HisKA"/>
    <property type="match status" value="1"/>
</dbReference>
<dbReference type="InterPro" id="IPR003661">
    <property type="entry name" value="HisK_dim/P_dom"/>
</dbReference>
<dbReference type="SUPFAM" id="SSF55874">
    <property type="entry name" value="ATPase domain of HSP90 chaperone/DNA topoisomerase II/histidine kinase"/>
    <property type="match status" value="1"/>
</dbReference>
<dbReference type="Gene3D" id="3.30.565.10">
    <property type="entry name" value="Histidine kinase-like ATPase, C-terminal domain"/>
    <property type="match status" value="1"/>
</dbReference>
<dbReference type="Pfam" id="PF02518">
    <property type="entry name" value="HATPase_c"/>
    <property type="match status" value="1"/>
</dbReference>
<gene>
    <name evidence="12" type="ORF">SAMN04487947_1571</name>
</gene>
<dbReference type="AlphaFoldDB" id="A0A1I6GRZ8"/>
<dbReference type="Gene3D" id="3.30.450.20">
    <property type="entry name" value="PAS domain"/>
    <property type="match status" value="2"/>
</dbReference>
<keyword evidence="5" id="KW-0067">ATP-binding</keyword>
<dbReference type="InterPro" id="IPR003594">
    <property type="entry name" value="HATPase_dom"/>
</dbReference>
<dbReference type="SMART" id="SM00091">
    <property type="entry name" value="PAS"/>
    <property type="match status" value="2"/>
</dbReference>
<dbReference type="OrthoDB" id="3369at2157"/>
<evidence type="ECO:0000256" key="6">
    <source>
        <dbReference type="ARBA" id="ARBA00023012"/>
    </source>
</evidence>
<dbReference type="Pfam" id="PF16927">
    <property type="entry name" value="HisKA_7TM"/>
    <property type="match status" value="1"/>
</dbReference>
<dbReference type="InterPro" id="IPR035965">
    <property type="entry name" value="PAS-like_dom_sf"/>
</dbReference>
<feature type="transmembrane region" description="Helical" evidence="8">
    <location>
        <begin position="178"/>
        <end position="197"/>
    </location>
</feature>
<evidence type="ECO:0000259" key="9">
    <source>
        <dbReference type="PROSITE" id="PS50109"/>
    </source>
</evidence>
<evidence type="ECO:0000259" key="10">
    <source>
        <dbReference type="PROSITE" id="PS50112"/>
    </source>
</evidence>
<dbReference type="SMART" id="SM00387">
    <property type="entry name" value="HATPase_c"/>
    <property type="match status" value="1"/>
</dbReference>
<reference evidence="13" key="1">
    <citation type="submission" date="2016-10" db="EMBL/GenBank/DDBJ databases">
        <authorList>
            <person name="Varghese N."/>
            <person name="Submissions S."/>
        </authorList>
    </citation>
    <scope>NUCLEOTIDE SEQUENCE [LARGE SCALE GENOMIC DNA]</scope>
    <source>
        <strain evidence="13">CGMCC 1.7736</strain>
    </source>
</reference>
<dbReference type="Gene3D" id="1.10.287.130">
    <property type="match status" value="1"/>
</dbReference>
<keyword evidence="6" id="KW-0902">Two-component regulatory system</keyword>
<dbReference type="GO" id="GO:0000155">
    <property type="term" value="F:phosphorelay sensor kinase activity"/>
    <property type="evidence" value="ECO:0007669"/>
    <property type="project" value="InterPro"/>
</dbReference>
<feature type="transmembrane region" description="Helical" evidence="8">
    <location>
        <begin position="101"/>
        <end position="119"/>
    </location>
</feature>
<feature type="transmembrane region" description="Helical" evidence="8">
    <location>
        <begin position="153"/>
        <end position="172"/>
    </location>
</feature>
<sequence length="745" mass="82000">MTPPSPALLFVAGALCASVTIAVLLRHPFYSRRVRLPFSILTLSCAVWATAYGFQLTAASLDGKLLWVWLWWTAAAFTPTLWFVFSLAYAGDDSLLSRRTLAALSVEPALVALLAFAGITGRTDLFVADFGLVSAPSAASLSVSYGPLYEAHLLYAAALSVTGTVAVGRLLVRGDDSYQRGTVVVLAAASIPLAAFASRLLGLSQRADALPVALGLAALVVLFGLRTDDLFDVTPVARDYAISEMRDGIVVLDDRARVVELNPAALPLFTVPQEEVVGSHVADVSHNSLGMYALLDGDRDRLDLTVEVEEGSRHYEATATALGNGEGHERGWTLVLRDTTERRRTEAKFRALIENSRDLVSILDRDGTRRYTSPASEHVLGIPRHEFEDSNAFDRIHPDDREQARELFEKIDSRETARTEFRHEHADGSWRVLDTVAVNMLDDPAVDGVVVNSRDVTNRRRYQQRLRVLNRVLRHDLRNDMNVILGHADLLAETIDDPARRKHIETIRKKALSLVSLGERAREVDQTLHGEDRERQPVEVTSVVRAKVEELRETHSSVVVNTHLPDEQWVLATNHVGTALTNVVDNALEHNDRILPRVGISVSRHAGTDGVEIRVVDNGPGIPASELEALEAGIETQLQHASGLGLWLVKWILNGSHASIDFEERDARGTAVVMRFQPASPPRASTDSADGDEVVRQARETGEDDRTEAGEDDRTEAGEDDRTEAGDDDRTETDDDERTEARVNR</sequence>
<dbReference type="SMART" id="SM00388">
    <property type="entry name" value="HisKA"/>
    <property type="match status" value="1"/>
</dbReference>
<dbReference type="InterPro" id="IPR000014">
    <property type="entry name" value="PAS"/>
</dbReference>
<evidence type="ECO:0000256" key="1">
    <source>
        <dbReference type="ARBA" id="ARBA00022553"/>
    </source>
</evidence>
<feature type="region of interest" description="Disordered" evidence="7">
    <location>
        <begin position="677"/>
        <end position="745"/>
    </location>
</feature>
<dbReference type="InterPro" id="IPR005467">
    <property type="entry name" value="His_kinase_dom"/>
</dbReference>
<accession>A0A1I6GRZ8</accession>
<dbReference type="CDD" id="cd00130">
    <property type="entry name" value="PAS"/>
    <property type="match status" value="2"/>
</dbReference>
<dbReference type="SUPFAM" id="SSF47384">
    <property type="entry name" value="Homodimeric domain of signal transducing histidine kinase"/>
    <property type="match status" value="1"/>
</dbReference>
<keyword evidence="13" id="KW-1185">Reference proteome</keyword>
<keyword evidence="8" id="KW-1133">Transmembrane helix</keyword>
<evidence type="ECO:0000313" key="13">
    <source>
        <dbReference type="Proteomes" id="UP000198531"/>
    </source>
</evidence>
<dbReference type="Pfam" id="PF08448">
    <property type="entry name" value="PAS_4"/>
    <property type="match status" value="2"/>
</dbReference>
<dbReference type="InterPro" id="IPR000700">
    <property type="entry name" value="PAS-assoc_C"/>
</dbReference>
<organism evidence="12 13">
    <name type="scientific">Halogeometricum rufum</name>
    <dbReference type="NCBI Taxonomy" id="553469"/>
    <lineage>
        <taxon>Archaea</taxon>
        <taxon>Methanobacteriati</taxon>
        <taxon>Methanobacteriota</taxon>
        <taxon>Stenosarchaea group</taxon>
        <taxon>Halobacteria</taxon>
        <taxon>Halobacteriales</taxon>
        <taxon>Haloferacaceae</taxon>
        <taxon>Halogeometricum</taxon>
    </lineage>
</organism>
<feature type="domain" description="Histidine kinase" evidence="9">
    <location>
        <begin position="472"/>
        <end position="680"/>
    </location>
</feature>
<dbReference type="PROSITE" id="PS50112">
    <property type="entry name" value="PAS"/>
    <property type="match status" value="2"/>
</dbReference>
<evidence type="ECO:0000256" key="2">
    <source>
        <dbReference type="ARBA" id="ARBA00022679"/>
    </source>
</evidence>
<evidence type="ECO:0000313" key="12">
    <source>
        <dbReference type="EMBL" id="SFR44906.1"/>
    </source>
</evidence>
<dbReference type="Proteomes" id="UP000198531">
    <property type="component" value="Unassembled WGS sequence"/>
</dbReference>
<dbReference type="PROSITE" id="PS50109">
    <property type="entry name" value="HIS_KIN"/>
    <property type="match status" value="1"/>
</dbReference>
<evidence type="ECO:0000256" key="7">
    <source>
        <dbReference type="SAM" id="MobiDB-lite"/>
    </source>
</evidence>
<evidence type="ECO:0000256" key="8">
    <source>
        <dbReference type="SAM" id="Phobius"/>
    </source>
</evidence>
<dbReference type="InterPro" id="IPR013656">
    <property type="entry name" value="PAS_4"/>
</dbReference>
<dbReference type="InterPro" id="IPR031621">
    <property type="entry name" value="HisKA_7TM"/>
</dbReference>
<feature type="compositionally biased region" description="Acidic residues" evidence="7">
    <location>
        <begin position="702"/>
        <end position="738"/>
    </location>
</feature>
<keyword evidence="3" id="KW-0547">Nucleotide-binding</keyword>
<dbReference type="NCBIfam" id="TIGR00229">
    <property type="entry name" value="sensory_box"/>
    <property type="match status" value="2"/>
</dbReference>
<feature type="transmembrane region" description="Helical" evidence="8">
    <location>
        <begin position="36"/>
        <end position="54"/>
    </location>
</feature>
<name>A0A1I6GRZ8_9EURY</name>
<keyword evidence="8" id="KW-0812">Transmembrane</keyword>
<dbReference type="GO" id="GO:0005524">
    <property type="term" value="F:ATP binding"/>
    <property type="evidence" value="ECO:0007669"/>
    <property type="project" value="UniProtKB-KW"/>
</dbReference>
<evidence type="ECO:0000259" key="11">
    <source>
        <dbReference type="PROSITE" id="PS50113"/>
    </source>
</evidence>
<dbReference type="PROSITE" id="PS50113">
    <property type="entry name" value="PAC"/>
    <property type="match status" value="1"/>
</dbReference>
<feature type="domain" description="PAS" evidence="10">
    <location>
        <begin position="345"/>
        <end position="415"/>
    </location>
</feature>
<keyword evidence="4" id="KW-0418">Kinase</keyword>
<dbReference type="PANTHER" id="PTHR43065:SF10">
    <property type="entry name" value="PEROXIDE STRESS-ACTIVATED HISTIDINE KINASE MAK3"/>
    <property type="match status" value="1"/>
</dbReference>
<feature type="transmembrane region" description="Helical" evidence="8">
    <location>
        <begin position="66"/>
        <end position="89"/>
    </location>
</feature>
<keyword evidence="1" id="KW-0597">Phosphoprotein</keyword>
<feature type="domain" description="PAS" evidence="10">
    <location>
        <begin position="241"/>
        <end position="286"/>
    </location>
</feature>
<dbReference type="CDD" id="cd00075">
    <property type="entry name" value="HATPase"/>
    <property type="match status" value="1"/>
</dbReference>
<dbReference type="InterPro" id="IPR036890">
    <property type="entry name" value="HATPase_C_sf"/>
</dbReference>
<feature type="domain" description="PAC" evidence="11">
    <location>
        <begin position="417"/>
        <end position="468"/>
    </location>
</feature>
<evidence type="ECO:0000256" key="4">
    <source>
        <dbReference type="ARBA" id="ARBA00022777"/>
    </source>
</evidence>
<dbReference type="InterPro" id="IPR036097">
    <property type="entry name" value="HisK_dim/P_sf"/>
</dbReference>
<proteinExistence type="predicted"/>
<keyword evidence="8" id="KW-0472">Membrane</keyword>
<dbReference type="RefSeq" id="WP_089806171.1">
    <property type="nucleotide sequence ID" value="NZ_FOYT01000001.1"/>
</dbReference>
<dbReference type="STRING" id="553469.SAMN04487947_1571"/>
<dbReference type="PANTHER" id="PTHR43065">
    <property type="entry name" value="SENSOR HISTIDINE KINASE"/>
    <property type="match status" value="1"/>
</dbReference>
<evidence type="ECO:0000256" key="3">
    <source>
        <dbReference type="ARBA" id="ARBA00022741"/>
    </source>
</evidence>
<feature type="transmembrane region" description="Helical" evidence="8">
    <location>
        <begin position="6"/>
        <end position="24"/>
    </location>
</feature>